<dbReference type="EMBL" id="SNWQ01000036">
    <property type="protein sequence ID" value="TDO30625.1"/>
    <property type="molecule type" value="Genomic_DNA"/>
</dbReference>
<dbReference type="InterPro" id="IPR013494">
    <property type="entry name" value="CHP02678"/>
</dbReference>
<evidence type="ECO:0000313" key="1">
    <source>
        <dbReference type="EMBL" id="TDO30625.1"/>
    </source>
</evidence>
<keyword evidence="2" id="KW-1185">Reference proteome</keyword>
<proteinExistence type="predicted"/>
<dbReference type="RefSeq" id="WP_133805538.1">
    <property type="nucleotide sequence ID" value="NZ_SNWQ01000036.1"/>
</dbReference>
<gene>
    <name evidence="1" type="ORF">EV643_1367</name>
</gene>
<dbReference type="OrthoDB" id="188354at2"/>
<dbReference type="AlphaFoldDB" id="A0A4R6J8E5"/>
<evidence type="ECO:0000313" key="2">
    <source>
        <dbReference type="Proteomes" id="UP000295388"/>
    </source>
</evidence>
<comment type="caution">
    <text evidence="1">The sequence shown here is derived from an EMBL/GenBank/DDBJ whole genome shotgun (WGS) entry which is preliminary data.</text>
</comment>
<dbReference type="Proteomes" id="UP000295388">
    <property type="component" value="Unassembled WGS sequence"/>
</dbReference>
<organism evidence="1 2">
    <name type="scientific">Kribbella caucasensis</name>
    <dbReference type="NCBI Taxonomy" id="2512215"/>
    <lineage>
        <taxon>Bacteria</taxon>
        <taxon>Bacillati</taxon>
        <taxon>Actinomycetota</taxon>
        <taxon>Actinomycetes</taxon>
        <taxon>Propionibacteriales</taxon>
        <taxon>Kribbellaceae</taxon>
        <taxon>Kribbella</taxon>
    </lineage>
</organism>
<protein>
    <submittedName>
        <fullName evidence="1">Uncharacterized protein (TIGR02678 family)</fullName>
    </submittedName>
</protein>
<dbReference type="Pfam" id="PF09661">
    <property type="entry name" value="DUF2398"/>
    <property type="match status" value="1"/>
</dbReference>
<accession>A0A4R6J8E5</accession>
<reference evidence="1 2" key="1">
    <citation type="submission" date="2019-03" db="EMBL/GenBank/DDBJ databases">
        <title>Genomic Encyclopedia of Type Strains, Phase III (KMG-III): the genomes of soil and plant-associated and newly described type strains.</title>
        <authorList>
            <person name="Whitman W."/>
        </authorList>
    </citation>
    <scope>NUCLEOTIDE SEQUENCE [LARGE SCALE GENOMIC DNA]</scope>
    <source>
        <strain evidence="1 2">VKM Ac-2527</strain>
    </source>
</reference>
<sequence>MSGLTDALAASRADESRRAARAVLRRPLLRQVDDDLVLVRRHAPALRDWFERNTGWHLAVDSEMARLVKTVADSADPTHPARDAKSKQAFGRRRYVLVCLALASLSRAEAQITLGRLAEQVVLGAADPALAAAGVVFVLEGREERADMVAVVRLLIGIGVLGRVAGDEDSFVKETGDVLYDVRRRVLGALLTSPRGPSTIDASGFEERLEALTRELPPTTDDLRNQRIRHHLTRRLLEDPVLYYDELDEAERAYLQGQRAAITARITELTGLVPEVRAEGIAMVDPYDDLTDVRMPESGTEGHATLLVAEYLANQAEREVQVGEIHELLRRKAVEHKSYWRRDAAEPGAERGLAAIALVRLQALRLVACSGELVTARPALARFGVDEPTIQAAL</sequence>
<name>A0A4R6J8E5_9ACTN</name>
<dbReference type="NCBIfam" id="TIGR02678">
    <property type="entry name" value="TIGR02678 family protein"/>
    <property type="match status" value="1"/>
</dbReference>